<name>A0A397PDV4_9HYPH</name>
<dbReference type="Proteomes" id="UP000266273">
    <property type="component" value="Unassembled WGS sequence"/>
</dbReference>
<reference evidence="1 2" key="1">
    <citation type="submission" date="2018-08" db="EMBL/GenBank/DDBJ databases">
        <title>Genomic Encyclopedia of Archaeal and Bacterial Type Strains, Phase II (KMG-II): from individual species to whole genera.</title>
        <authorList>
            <person name="Goeker M."/>
        </authorList>
    </citation>
    <scope>NUCLEOTIDE SEQUENCE [LARGE SCALE GENOMIC DNA]</scope>
    <source>
        <strain evidence="1 2">DSM 5002</strain>
    </source>
</reference>
<organism evidence="1 2">
    <name type="scientific">Dichotomicrobium thermohalophilum</name>
    <dbReference type="NCBI Taxonomy" id="933063"/>
    <lineage>
        <taxon>Bacteria</taxon>
        <taxon>Pseudomonadati</taxon>
        <taxon>Pseudomonadota</taxon>
        <taxon>Alphaproteobacteria</taxon>
        <taxon>Hyphomicrobiales</taxon>
        <taxon>Hyphomicrobiaceae</taxon>
        <taxon>Dichotomicrobium</taxon>
    </lineage>
</organism>
<gene>
    <name evidence="1" type="ORF">BXY53_2250</name>
</gene>
<dbReference type="EMBL" id="QXDF01000002">
    <property type="protein sequence ID" value="RIA47686.1"/>
    <property type="molecule type" value="Genomic_DNA"/>
</dbReference>
<evidence type="ECO:0000313" key="1">
    <source>
        <dbReference type="EMBL" id="RIA47686.1"/>
    </source>
</evidence>
<dbReference type="AlphaFoldDB" id="A0A397PDV4"/>
<accession>A0A397PDV4</accession>
<protein>
    <submittedName>
        <fullName evidence="1">Uncharacterized protein</fullName>
    </submittedName>
</protein>
<proteinExistence type="predicted"/>
<comment type="caution">
    <text evidence="1">The sequence shown here is derived from an EMBL/GenBank/DDBJ whole genome shotgun (WGS) entry which is preliminary data.</text>
</comment>
<evidence type="ECO:0000313" key="2">
    <source>
        <dbReference type="Proteomes" id="UP000266273"/>
    </source>
</evidence>
<keyword evidence="2" id="KW-1185">Reference proteome</keyword>
<sequence>MCYLPDWGRAAVALAEKRRALSRFEDIPFPGHTLSAQAIKSELERITGRSPTFKRFPWWLFTMAGPVWERARELSGMWYLWQTDHALCERRLNSPAAGLRGNAAG</sequence>